<feature type="domain" description="ILEI/PANDER" evidence="8">
    <location>
        <begin position="167"/>
        <end position="255"/>
    </location>
</feature>
<protein>
    <recommendedName>
        <fullName evidence="8">ILEI/PANDER domain-containing protein</fullName>
    </recommendedName>
</protein>
<feature type="transmembrane region" description="Helical" evidence="6">
    <location>
        <begin position="6"/>
        <end position="26"/>
    </location>
</feature>
<gene>
    <name evidence="10" type="primary">20206812</name>
    <name evidence="9" type="ORF">HELRODRAFT_178527</name>
</gene>
<comment type="similarity">
    <text evidence="2">Belongs to the FAM3 family.</text>
</comment>
<reference evidence="9 11" key="2">
    <citation type="journal article" date="2013" name="Nature">
        <title>Insights into bilaterian evolution from three spiralian genomes.</title>
        <authorList>
            <person name="Simakov O."/>
            <person name="Marletaz F."/>
            <person name="Cho S.J."/>
            <person name="Edsinger-Gonzales E."/>
            <person name="Havlak P."/>
            <person name="Hellsten U."/>
            <person name="Kuo D.H."/>
            <person name="Larsson T."/>
            <person name="Lv J."/>
            <person name="Arendt D."/>
            <person name="Savage R."/>
            <person name="Osoegawa K."/>
            <person name="de Jong P."/>
            <person name="Grimwood J."/>
            <person name="Chapman J.A."/>
            <person name="Shapiro H."/>
            <person name="Aerts A."/>
            <person name="Otillar R.P."/>
            <person name="Terry A.Y."/>
            <person name="Boore J.L."/>
            <person name="Grigoriev I.V."/>
            <person name="Lindberg D.R."/>
            <person name="Seaver E.C."/>
            <person name="Weisblat D.A."/>
            <person name="Putnam N.H."/>
            <person name="Rokhsar D.S."/>
        </authorList>
    </citation>
    <scope>NUCLEOTIDE SEQUENCE</scope>
</reference>
<keyword evidence="3" id="KW-0964">Secreted</keyword>
<proteinExistence type="inferred from homology"/>
<evidence type="ECO:0000256" key="2">
    <source>
        <dbReference type="ARBA" id="ARBA00010905"/>
    </source>
</evidence>
<evidence type="ECO:0000313" key="10">
    <source>
        <dbReference type="EnsemblMetazoa" id="HelroP178527"/>
    </source>
</evidence>
<dbReference type="GO" id="GO:0005615">
    <property type="term" value="C:extracellular space"/>
    <property type="evidence" value="ECO:0000318"/>
    <property type="project" value="GO_Central"/>
</dbReference>
<comment type="subcellular location">
    <subcellularLocation>
        <location evidence="1">Secreted</location>
    </subcellularLocation>
</comment>
<reference evidence="11" key="1">
    <citation type="submission" date="2012-12" db="EMBL/GenBank/DDBJ databases">
        <authorList>
            <person name="Hellsten U."/>
            <person name="Grimwood J."/>
            <person name="Chapman J.A."/>
            <person name="Shapiro H."/>
            <person name="Aerts A."/>
            <person name="Otillar R.P."/>
            <person name="Terry A.Y."/>
            <person name="Boore J.L."/>
            <person name="Simakov O."/>
            <person name="Marletaz F."/>
            <person name="Cho S.-J."/>
            <person name="Edsinger-Gonzales E."/>
            <person name="Havlak P."/>
            <person name="Kuo D.-H."/>
            <person name="Larsson T."/>
            <person name="Lv J."/>
            <person name="Arendt D."/>
            <person name="Savage R."/>
            <person name="Osoegawa K."/>
            <person name="de Jong P."/>
            <person name="Lindberg D.R."/>
            <person name="Seaver E.C."/>
            <person name="Weisblat D.A."/>
            <person name="Putnam N.H."/>
            <person name="Grigoriev I.V."/>
            <person name="Rokhsar D.S."/>
        </authorList>
    </citation>
    <scope>NUCLEOTIDE SEQUENCE</scope>
</reference>
<accession>T1FDB3</accession>
<evidence type="ECO:0000259" key="8">
    <source>
        <dbReference type="Pfam" id="PF15711"/>
    </source>
</evidence>
<keyword evidence="6" id="KW-0472">Membrane</keyword>
<dbReference type="GeneID" id="20206812"/>
<evidence type="ECO:0000256" key="5">
    <source>
        <dbReference type="ARBA" id="ARBA00023157"/>
    </source>
</evidence>
<dbReference type="InterPro" id="IPR039220">
    <property type="entry name" value="FAM3"/>
</dbReference>
<keyword evidence="4 7" id="KW-0732">Signal</keyword>
<evidence type="ECO:0000256" key="1">
    <source>
        <dbReference type="ARBA" id="ARBA00004613"/>
    </source>
</evidence>
<dbReference type="EMBL" id="AMQM01006463">
    <property type="status" value="NOT_ANNOTATED_CDS"/>
    <property type="molecule type" value="Genomic_DNA"/>
</dbReference>
<dbReference type="KEGG" id="hro:HELRODRAFT_178527"/>
<keyword evidence="6" id="KW-1133">Transmembrane helix</keyword>
<organism evidence="10 11">
    <name type="scientific">Helobdella robusta</name>
    <name type="common">Californian leech</name>
    <dbReference type="NCBI Taxonomy" id="6412"/>
    <lineage>
        <taxon>Eukaryota</taxon>
        <taxon>Metazoa</taxon>
        <taxon>Spiralia</taxon>
        <taxon>Lophotrochozoa</taxon>
        <taxon>Annelida</taxon>
        <taxon>Clitellata</taxon>
        <taxon>Hirudinea</taxon>
        <taxon>Rhynchobdellida</taxon>
        <taxon>Glossiphoniidae</taxon>
        <taxon>Helobdella</taxon>
    </lineage>
</organism>
<evidence type="ECO:0000256" key="7">
    <source>
        <dbReference type="SAM" id="SignalP"/>
    </source>
</evidence>
<evidence type="ECO:0000313" key="11">
    <source>
        <dbReference type="Proteomes" id="UP000015101"/>
    </source>
</evidence>
<evidence type="ECO:0000313" key="9">
    <source>
        <dbReference type="EMBL" id="ESN97078.1"/>
    </source>
</evidence>
<dbReference type="OrthoDB" id="440755at2759"/>
<feature type="signal peptide" evidence="7">
    <location>
        <begin position="1"/>
        <end position="17"/>
    </location>
</feature>
<evidence type="ECO:0000256" key="3">
    <source>
        <dbReference type="ARBA" id="ARBA00022525"/>
    </source>
</evidence>
<dbReference type="EnsemblMetazoa" id="HelroT178527">
    <property type="protein sequence ID" value="HelroP178527"/>
    <property type="gene ID" value="HelroG178527"/>
</dbReference>
<reference evidence="10" key="3">
    <citation type="submission" date="2015-06" db="UniProtKB">
        <authorList>
            <consortium name="EnsemblMetazoa"/>
        </authorList>
    </citation>
    <scope>IDENTIFICATION</scope>
</reference>
<dbReference type="InterPro" id="IPR039477">
    <property type="entry name" value="ILEI/PANDER_dom"/>
</dbReference>
<name>T1FDB3_HELRO</name>
<keyword evidence="5" id="KW-1015">Disulfide bond</keyword>
<dbReference type="Proteomes" id="UP000015101">
    <property type="component" value="Unassembled WGS sequence"/>
</dbReference>
<sequence>MCFYPQIISIIILLVLALSLSSLSLLPSSRVYNKLRWRNSSLCSNSTNKSLVFSRPGLSTNLIVEMKLVMRCGVRCGMMGSACFSFQVDVISLSFDVYNVACFHFNDLPNSIHISNFNNNCSFYIAEKPIYLNVSSWGYNDVNKKAPDSSLIDITGMRGYLLSTNSRGVNVYKLNMEDASLYDFKRFDIYDNSSKVVSLQNYLMNITNGTVLIEQVADDAYQPAFSRSFTTFMKGINLDVIQLRSRVKWVFVWQQAAYEKSLSFFDTANKSDWTEVKIQTIS</sequence>
<dbReference type="CTD" id="20206812"/>
<dbReference type="EMBL" id="KB097456">
    <property type="protein sequence ID" value="ESN97078.1"/>
    <property type="molecule type" value="Genomic_DNA"/>
</dbReference>
<evidence type="ECO:0000256" key="4">
    <source>
        <dbReference type="ARBA" id="ARBA00022729"/>
    </source>
</evidence>
<feature type="chain" id="PRO_5010980555" description="ILEI/PANDER domain-containing protein" evidence="7">
    <location>
        <begin position="18"/>
        <end position="282"/>
    </location>
</feature>
<dbReference type="AlphaFoldDB" id="T1FDB3"/>
<dbReference type="RefSeq" id="XP_009024860.1">
    <property type="nucleotide sequence ID" value="XM_009026612.1"/>
</dbReference>
<dbReference type="InParanoid" id="T1FDB3"/>
<evidence type="ECO:0000256" key="6">
    <source>
        <dbReference type="SAM" id="Phobius"/>
    </source>
</evidence>
<keyword evidence="6" id="KW-0812">Transmembrane</keyword>
<dbReference type="HOGENOM" id="CLU_1016641_0_0_1"/>
<keyword evidence="11" id="KW-1185">Reference proteome</keyword>
<dbReference type="Pfam" id="PF15711">
    <property type="entry name" value="ILEI"/>
    <property type="match status" value="1"/>
</dbReference>
<dbReference type="PROSITE" id="PS52031">
    <property type="entry name" value="GG_LECTIN"/>
    <property type="match status" value="1"/>
</dbReference>
<dbReference type="PANTHER" id="PTHR14592">
    <property type="entry name" value="UNCHARACTERIZED FAM3"/>
    <property type="match status" value="1"/>
</dbReference>